<keyword evidence="2" id="KW-1185">Reference proteome</keyword>
<evidence type="ECO:0000313" key="1">
    <source>
        <dbReference type="EMBL" id="KAJ0046193.1"/>
    </source>
</evidence>
<gene>
    <name evidence="1" type="ORF">Pint_05068</name>
</gene>
<organism evidence="1 2">
    <name type="scientific">Pistacia integerrima</name>
    <dbReference type="NCBI Taxonomy" id="434235"/>
    <lineage>
        <taxon>Eukaryota</taxon>
        <taxon>Viridiplantae</taxon>
        <taxon>Streptophyta</taxon>
        <taxon>Embryophyta</taxon>
        <taxon>Tracheophyta</taxon>
        <taxon>Spermatophyta</taxon>
        <taxon>Magnoliopsida</taxon>
        <taxon>eudicotyledons</taxon>
        <taxon>Gunneridae</taxon>
        <taxon>Pentapetalae</taxon>
        <taxon>rosids</taxon>
        <taxon>malvids</taxon>
        <taxon>Sapindales</taxon>
        <taxon>Anacardiaceae</taxon>
        <taxon>Pistacia</taxon>
    </lineage>
</organism>
<protein>
    <submittedName>
        <fullName evidence="1">Uncharacterized protein</fullName>
    </submittedName>
</protein>
<evidence type="ECO:0000313" key="2">
    <source>
        <dbReference type="Proteomes" id="UP001163603"/>
    </source>
</evidence>
<sequence>MCKDGKLIDIDRKRFEAWKNMSMEVPPPQVELVSRVIGDHFARFMGHLTGDDLDEDMVANYAANLEKVLSELPSPVNSGTMLTVEDLQQELELDEMVLSGWTQALAVVGNSGSRSNALRAEAVEAEKETEVDEISEPSGRNVINKTG</sequence>
<reference evidence="2" key="1">
    <citation type="journal article" date="2023" name="G3 (Bethesda)">
        <title>Genome assembly and association tests identify interacting loci associated with vigor, precocity, and sex in interspecific pistachio rootstocks.</title>
        <authorList>
            <person name="Palmer W."/>
            <person name="Jacygrad E."/>
            <person name="Sagayaradj S."/>
            <person name="Cavanaugh K."/>
            <person name="Han R."/>
            <person name="Bertier L."/>
            <person name="Beede B."/>
            <person name="Kafkas S."/>
            <person name="Golino D."/>
            <person name="Preece J."/>
            <person name="Michelmore R."/>
        </authorList>
    </citation>
    <scope>NUCLEOTIDE SEQUENCE [LARGE SCALE GENOMIC DNA]</scope>
</reference>
<name>A0ACC0Z7P2_9ROSI</name>
<accession>A0ACC0Z7P2</accession>
<comment type="caution">
    <text evidence="1">The sequence shown here is derived from an EMBL/GenBank/DDBJ whole genome shotgun (WGS) entry which is preliminary data.</text>
</comment>
<dbReference type="Proteomes" id="UP001163603">
    <property type="component" value="Chromosome 3"/>
</dbReference>
<proteinExistence type="predicted"/>
<dbReference type="EMBL" id="CM047738">
    <property type="protein sequence ID" value="KAJ0046193.1"/>
    <property type="molecule type" value="Genomic_DNA"/>
</dbReference>